<proteinExistence type="inferred from homology"/>
<comment type="caution">
    <text evidence="6">The sequence shown here is derived from an EMBL/GenBank/DDBJ whole genome shotgun (WGS) entry which is preliminary data.</text>
</comment>
<keyword evidence="3" id="KW-0687">Ribonucleoprotein</keyword>
<dbReference type="GO" id="GO:0005840">
    <property type="term" value="C:ribosome"/>
    <property type="evidence" value="ECO:0007669"/>
    <property type="project" value="UniProtKB-KW"/>
</dbReference>
<dbReference type="Proteomes" id="UP001283341">
    <property type="component" value="Unassembled WGS sequence"/>
</dbReference>
<dbReference type="GO" id="GO:0003735">
    <property type="term" value="F:structural constituent of ribosome"/>
    <property type="evidence" value="ECO:0007669"/>
    <property type="project" value="InterPro"/>
</dbReference>
<dbReference type="PANTHER" id="PTHR10544">
    <property type="entry name" value="60S RIBOSOMAL PROTEIN L28"/>
    <property type="match status" value="1"/>
</dbReference>
<dbReference type="Pfam" id="PF01778">
    <property type="entry name" value="Ribosomal_L28e"/>
    <property type="match status" value="1"/>
</dbReference>
<comment type="similarity">
    <text evidence="1">Belongs to the eukaryotic ribosomal protein eL28 family.</text>
</comment>
<organism evidence="6 7">
    <name type="scientific">Apodospora peruviana</name>
    <dbReference type="NCBI Taxonomy" id="516989"/>
    <lineage>
        <taxon>Eukaryota</taxon>
        <taxon>Fungi</taxon>
        <taxon>Dikarya</taxon>
        <taxon>Ascomycota</taxon>
        <taxon>Pezizomycotina</taxon>
        <taxon>Sordariomycetes</taxon>
        <taxon>Sordariomycetidae</taxon>
        <taxon>Sordariales</taxon>
        <taxon>Lasiosphaeriaceae</taxon>
        <taxon>Apodospora</taxon>
    </lineage>
</organism>
<dbReference type="GO" id="GO:1990904">
    <property type="term" value="C:ribonucleoprotein complex"/>
    <property type="evidence" value="ECO:0007669"/>
    <property type="project" value="UniProtKB-KW"/>
</dbReference>
<evidence type="ECO:0000256" key="2">
    <source>
        <dbReference type="ARBA" id="ARBA00022980"/>
    </source>
</evidence>
<evidence type="ECO:0000313" key="7">
    <source>
        <dbReference type="Proteomes" id="UP001283341"/>
    </source>
</evidence>
<dbReference type="GO" id="GO:0006412">
    <property type="term" value="P:translation"/>
    <property type="evidence" value="ECO:0007669"/>
    <property type="project" value="InterPro"/>
</dbReference>
<dbReference type="InterPro" id="IPR002672">
    <property type="entry name" value="Ribosomal_eL28"/>
</dbReference>
<accession>A0AAE0LZE9</accession>
<dbReference type="FunFam" id="3.30.390.110:FF:000002">
    <property type="entry name" value="60S ribosomal protein L28"/>
    <property type="match status" value="1"/>
</dbReference>
<reference evidence="6" key="1">
    <citation type="journal article" date="2023" name="Mol. Phylogenet. Evol.">
        <title>Genome-scale phylogeny and comparative genomics of the fungal order Sordariales.</title>
        <authorList>
            <person name="Hensen N."/>
            <person name="Bonometti L."/>
            <person name="Westerberg I."/>
            <person name="Brannstrom I.O."/>
            <person name="Guillou S."/>
            <person name="Cros-Aarteil S."/>
            <person name="Calhoun S."/>
            <person name="Haridas S."/>
            <person name="Kuo A."/>
            <person name="Mondo S."/>
            <person name="Pangilinan J."/>
            <person name="Riley R."/>
            <person name="LaButti K."/>
            <person name="Andreopoulos B."/>
            <person name="Lipzen A."/>
            <person name="Chen C."/>
            <person name="Yan M."/>
            <person name="Daum C."/>
            <person name="Ng V."/>
            <person name="Clum A."/>
            <person name="Steindorff A."/>
            <person name="Ohm R.A."/>
            <person name="Martin F."/>
            <person name="Silar P."/>
            <person name="Natvig D.O."/>
            <person name="Lalanne C."/>
            <person name="Gautier V."/>
            <person name="Ament-Velasquez S.L."/>
            <person name="Kruys A."/>
            <person name="Hutchinson M.I."/>
            <person name="Powell A.J."/>
            <person name="Barry K."/>
            <person name="Miller A.N."/>
            <person name="Grigoriev I.V."/>
            <person name="Debuchy R."/>
            <person name="Gladieux P."/>
            <person name="Hiltunen Thoren M."/>
            <person name="Johannesson H."/>
        </authorList>
    </citation>
    <scope>NUCLEOTIDE SEQUENCE</scope>
    <source>
        <strain evidence="6">CBS 118394</strain>
    </source>
</reference>
<dbReference type="Gene3D" id="3.30.390.110">
    <property type="match status" value="1"/>
</dbReference>
<evidence type="ECO:0000256" key="4">
    <source>
        <dbReference type="SAM" id="MobiDB-lite"/>
    </source>
</evidence>
<gene>
    <name evidence="6" type="ORF">B0H66DRAFT_350497</name>
</gene>
<sequence length="153" mass="16301">MSTSNVSADLVWEITRKQNAFLVQRKTAGGTQFSRDPYNLVNLQSRKYAGFVNDKAIGIAPGEKGGVTVVSKKAGSANKPASGLISTNYSGNKSARKTYKAVANATAKNGYRADLRQVAVARVSAIRKSQRPVKASPERKLRGNAAKKAAESS</sequence>
<dbReference type="EMBL" id="JAUEDM010000007">
    <property type="protein sequence ID" value="KAK3313397.1"/>
    <property type="molecule type" value="Genomic_DNA"/>
</dbReference>
<evidence type="ECO:0000313" key="6">
    <source>
        <dbReference type="EMBL" id="KAK3313397.1"/>
    </source>
</evidence>
<dbReference type="InterPro" id="IPR029004">
    <property type="entry name" value="Ribosomal_eL28/Mak16"/>
</dbReference>
<protein>
    <submittedName>
        <fullName evidence="6">Ribosomal protein L28e</fullName>
    </submittedName>
</protein>
<keyword evidence="2 6" id="KW-0689">Ribosomal protein</keyword>
<dbReference type="AlphaFoldDB" id="A0AAE0LZE9"/>
<feature type="region of interest" description="Disordered" evidence="4">
    <location>
        <begin position="126"/>
        <end position="153"/>
    </location>
</feature>
<evidence type="ECO:0000256" key="1">
    <source>
        <dbReference type="ARBA" id="ARBA00007926"/>
    </source>
</evidence>
<evidence type="ECO:0000256" key="3">
    <source>
        <dbReference type="ARBA" id="ARBA00023274"/>
    </source>
</evidence>
<keyword evidence="7" id="KW-1185">Reference proteome</keyword>
<feature type="domain" description="Ribosomal eL28/Mak16" evidence="5">
    <location>
        <begin position="10"/>
        <end position="129"/>
    </location>
</feature>
<reference evidence="6" key="2">
    <citation type="submission" date="2023-06" db="EMBL/GenBank/DDBJ databases">
        <authorList>
            <consortium name="Lawrence Berkeley National Laboratory"/>
            <person name="Haridas S."/>
            <person name="Hensen N."/>
            <person name="Bonometti L."/>
            <person name="Westerberg I."/>
            <person name="Brannstrom I.O."/>
            <person name="Guillou S."/>
            <person name="Cros-Aarteil S."/>
            <person name="Calhoun S."/>
            <person name="Kuo A."/>
            <person name="Mondo S."/>
            <person name="Pangilinan J."/>
            <person name="Riley R."/>
            <person name="Labutti K."/>
            <person name="Andreopoulos B."/>
            <person name="Lipzen A."/>
            <person name="Chen C."/>
            <person name="Yanf M."/>
            <person name="Daum C."/>
            <person name="Ng V."/>
            <person name="Clum A."/>
            <person name="Steindorff A."/>
            <person name="Ohm R."/>
            <person name="Martin F."/>
            <person name="Silar P."/>
            <person name="Natvig D."/>
            <person name="Lalanne C."/>
            <person name="Gautier V."/>
            <person name="Ament-Velasquez S.L."/>
            <person name="Kruys A."/>
            <person name="Hutchinson M.I."/>
            <person name="Powell A.J."/>
            <person name="Barry K."/>
            <person name="Miller A.N."/>
            <person name="Grigoriev I.V."/>
            <person name="Debuchy R."/>
            <person name="Gladieux P."/>
            <person name="Thoren M.H."/>
            <person name="Johannesson H."/>
        </authorList>
    </citation>
    <scope>NUCLEOTIDE SEQUENCE</scope>
    <source>
        <strain evidence="6">CBS 118394</strain>
    </source>
</reference>
<name>A0AAE0LZE9_9PEZI</name>
<evidence type="ECO:0000259" key="5">
    <source>
        <dbReference type="Pfam" id="PF01778"/>
    </source>
</evidence>